<evidence type="ECO:0000313" key="2">
    <source>
        <dbReference type="Proteomes" id="UP000198928"/>
    </source>
</evidence>
<dbReference type="Proteomes" id="UP000198928">
    <property type="component" value="Unassembled WGS sequence"/>
</dbReference>
<protein>
    <recommendedName>
        <fullName evidence="3">PIN domain-containing protein</fullName>
    </recommendedName>
</protein>
<keyword evidence="2" id="KW-1185">Reference proteome</keyword>
<proteinExistence type="predicted"/>
<organism evidence="1 2">
    <name type="scientific">Streptomyces pini</name>
    <dbReference type="NCBI Taxonomy" id="1520580"/>
    <lineage>
        <taxon>Bacteria</taxon>
        <taxon>Bacillati</taxon>
        <taxon>Actinomycetota</taxon>
        <taxon>Actinomycetes</taxon>
        <taxon>Kitasatosporales</taxon>
        <taxon>Streptomycetaceae</taxon>
        <taxon>Streptomyces</taxon>
    </lineage>
</organism>
<name>A0A1I4GAN8_9ACTN</name>
<dbReference type="RefSeq" id="WP_093851167.1">
    <property type="nucleotide sequence ID" value="NZ_FOSG01000015.1"/>
</dbReference>
<dbReference type="AlphaFoldDB" id="A0A1I4GAN8"/>
<evidence type="ECO:0008006" key="3">
    <source>
        <dbReference type="Google" id="ProtNLM"/>
    </source>
</evidence>
<accession>A0A1I4GAN8</accession>
<evidence type="ECO:0000313" key="1">
    <source>
        <dbReference type="EMBL" id="SFL26186.1"/>
    </source>
</evidence>
<reference evidence="2" key="1">
    <citation type="submission" date="2016-10" db="EMBL/GenBank/DDBJ databases">
        <authorList>
            <person name="Varghese N."/>
            <person name="Submissions S."/>
        </authorList>
    </citation>
    <scope>NUCLEOTIDE SEQUENCE [LARGE SCALE GENOMIC DNA]</scope>
    <source>
        <strain evidence="2">PL19</strain>
    </source>
</reference>
<sequence>MNEGIVFDHHALLAAGGGNRRLSGFIVAAHEDPLYSVSVPALCLAEATRQRPGISAHFAQLPAVEVSSVDRLSADVMGRIAATLFPEQGWPVLHAVATGITTGWEIATTEPEEYKGFGVPLLAVPR</sequence>
<dbReference type="OrthoDB" id="4221613at2"/>
<gene>
    <name evidence="1" type="ORF">SAMN05192584_115137</name>
</gene>
<dbReference type="EMBL" id="FOSG01000015">
    <property type="protein sequence ID" value="SFL26186.1"/>
    <property type="molecule type" value="Genomic_DNA"/>
</dbReference>